<evidence type="ECO:0000313" key="1">
    <source>
        <dbReference type="EMBL" id="KAH7123049.1"/>
    </source>
</evidence>
<dbReference type="PANTHER" id="PTHR46082">
    <property type="entry name" value="ATP/GTP-BINDING PROTEIN-RELATED"/>
    <property type="match status" value="1"/>
</dbReference>
<dbReference type="PANTHER" id="PTHR46082:SF11">
    <property type="entry name" value="AAA+ ATPASE DOMAIN-CONTAINING PROTEIN-RELATED"/>
    <property type="match status" value="1"/>
</dbReference>
<reference evidence="1" key="1">
    <citation type="journal article" date="2021" name="Nat. Commun.">
        <title>Genetic determinants of endophytism in the Arabidopsis root mycobiome.</title>
        <authorList>
            <person name="Mesny F."/>
            <person name="Miyauchi S."/>
            <person name="Thiergart T."/>
            <person name="Pickel B."/>
            <person name="Atanasova L."/>
            <person name="Karlsson M."/>
            <person name="Huettel B."/>
            <person name="Barry K.W."/>
            <person name="Haridas S."/>
            <person name="Chen C."/>
            <person name="Bauer D."/>
            <person name="Andreopoulos W."/>
            <person name="Pangilinan J."/>
            <person name="LaButti K."/>
            <person name="Riley R."/>
            <person name="Lipzen A."/>
            <person name="Clum A."/>
            <person name="Drula E."/>
            <person name="Henrissat B."/>
            <person name="Kohler A."/>
            <person name="Grigoriev I.V."/>
            <person name="Martin F.M."/>
            <person name="Hacquard S."/>
        </authorList>
    </citation>
    <scope>NUCLEOTIDE SEQUENCE</scope>
    <source>
        <strain evidence="1">MPI-CAGE-AT-0147</strain>
    </source>
</reference>
<proteinExistence type="predicted"/>
<comment type="caution">
    <text evidence="1">The sequence shown here is derived from an EMBL/GenBank/DDBJ whole genome shotgun (WGS) entry which is preliminary data.</text>
</comment>
<dbReference type="OrthoDB" id="20872at2759"/>
<dbReference type="GO" id="GO:0003824">
    <property type="term" value="F:catalytic activity"/>
    <property type="evidence" value="ECO:0007669"/>
    <property type="project" value="InterPro"/>
</dbReference>
<dbReference type="Gene3D" id="3.40.50.1580">
    <property type="entry name" value="Nucleoside phosphorylase domain"/>
    <property type="match status" value="1"/>
</dbReference>
<sequence length="141" mass="15469">MEETPAQLTYNDYTAGWVAVLPCEIDAARLLLDHEHKRLDSTRGDANNYILGDVDGHNIAITYPGFGIKGETAETHVASNMLRTFEKIRFGLLVGVAGGAPGSRDPEDPRKDIRLGDVVVSCPVDGYGEFSFDQCPIYLRL</sequence>
<evidence type="ECO:0000313" key="2">
    <source>
        <dbReference type="Proteomes" id="UP000738349"/>
    </source>
</evidence>
<dbReference type="EMBL" id="JAGMUV010000023">
    <property type="protein sequence ID" value="KAH7123049.1"/>
    <property type="molecule type" value="Genomic_DNA"/>
</dbReference>
<dbReference type="InterPro" id="IPR053137">
    <property type="entry name" value="NLR-like"/>
</dbReference>
<keyword evidence="2" id="KW-1185">Reference proteome</keyword>
<accession>A0A9P9IKV3</accession>
<dbReference type="Proteomes" id="UP000738349">
    <property type="component" value="Unassembled WGS sequence"/>
</dbReference>
<organism evidence="1 2">
    <name type="scientific">Dactylonectria macrodidyma</name>
    <dbReference type="NCBI Taxonomy" id="307937"/>
    <lineage>
        <taxon>Eukaryota</taxon>
        <taxon>Fungi</taxon>
        <taxon>Dikarya</taxon>
        <taxon>Ascomycota</taxon>
        <taxon>Pezizomycotina</taxon>
        <taxon>Sordariomycetes</taxon>
        <taxon>Hypocreomycetidae</taxon>
        <taxon>Hypocreales</taxon>
        <taxon>Nectriaceae</taxon>
        <taxon>Dactylonectria</taxon>
    </lineage>
</organism>
<dbReference type="AlphaFoldDB" id="A0A9P9IKV3"/>
<name>A0A9P9IKV3_9HYPO</name>
<dbReference type="SUPFAM" id="SSF53167">
    <property type="entry name" value="Purine and uridine phosphorylases"/>
    <property type="match status" value="1"/>
</dbReference>
<gene>
    <name evidence="1" type="ORF">EDB81DRAFT_226038</name>
</gene>
<protein>
    <submittedName>
        <fullName evidence="1">Kinesin</fullName>
    </submittedName>
</protein>
<dbReference type="GO" id="GO:0009116">
    <property type="term" value="P:nucleoside metabolic process"/>
    <property type="evidence" value="ECO:0007669"/>
    <property type="project" value="InterPro"/>
</dbReference>
<dbReference type="InterPro" id="IPR035994">
    <property type="entry name" value="Nucleoside_phosphorylase_sf"/>
</dbReference>